<evidence type="ECO:0000259" key="9">
    <source>
        <dbReference type="PROSITE" id="PS51123"/>
    </source>
</evidence>
<name>A0A7V0IAE6_DESA2</name>
<organism evidence="10">
    <name type="scientific">Desulfofervidus auxilii</name>
    <dbReference type="NCBI Taxonomy" id="1621989"/>
    <lineage>
        <taxon>Bacteria</taxon>
        <taxon>Pseudomonadati</taxon>
        <taxon>Thermodesulfobacteriota</taxon>
        <taxon>Candidatus Desulfofervidia</taxon>
        <taxon>Candidatus Desulfofervidales</taxon>
        <taxon>Candidatus Desulfofervidaceae</taxon>
        <taxon>Candidatus Desulfofervidus</taxon>
    </lineage>
</organism>
<evidence type="ECO:0000256" key="7">
    <source>
        <dbReference type="PROSITE-ProRule" id="PRU00473"/>
    </source>
</evidence>
<dbReference type="EMBL" id="DQWQ01000109">
    <property type="protein sequence ID" value="HDD35654.1"/>
    <property type="molecule type" value="Genomic_DNA"/>
</dbReference>
<comment type="subcellular location">
    <subcellularLocation>
        <location evidence="1">Cell membrane</location>
        <topology evidence="1">Single-pass membrane protein</topology>
    </subcellularLocation>
</comment>
<dbReference type="InterPro" id="IPR025713">
    <property type="entry name" value="MotB-like_N_dom"/>
</dbReference>
<dbReference type="InterPro" id="IPR036737">
    <property type="entry name" value="OmpA-like_sf"/>
</dbReference>
<evidence type="ECO:0000256" key="6">
    <source>
        <dbReference type="ARBA" id="ARBA00023136"/>
    </source>
</evidence>
<dbReference type="InterPro" id="IPR050330">
    <property type="entry name" value="Bact_OuterMem_StrucFunc"/>
</dbReference>
<evidence type="ECO:0000313" key="10">
    <source>
        <dbReference type="EMBL" id="HDD35654.1"/>
    </source>
</evidence>
<dbReference type="PANTHER" id="PTHR30329:SF21">
    <property type="entry name" value="LIPOPROTEIN YIAD-RELATED"/>
    <property type="match status" value="1"/>
</dbReference>
<evidence type="ECO:0000256" key="4">
    <source>
        <dbReference type="ARBA" id="ARBA00022692"/>
    </source>
</evidence>
<dbReference type="AlphaFoldDB" id="A0A7V0IAE6"/>
<dbReference type="InterPro" id="IPR006665">
    <property type="entry name" value="OmpA-like"/>
</dbReference>
<dbReference type="PANTHER" id="PTHR30329">
    <property type="entry name" value="STATOR ELEMENT OF FLAGELLAR MOTOR COMPLEX"/>
    <property type="match status" value="1"/>
</dbReference>
<evidence type="ECO:0000256" key="8">
    <source>
        <dbReference type="SAM" id="Phobius"/>
    </source>
</evidence>
<keyword evidence="4 8" id="KW-0812">Transmembrane</keyword>
<dbReference type="CDD" id="cd07185">
    <property type="entry name" value="OmpA_C-like"/>
    <property type="match status" value="1"/>
</dbReference>
<protein>
    <recommendedName>
        <fullName evidence="9">OmpA-like domain-containing protein</fullName>
    </recommendedName>
</protein>
<dbReference type="PROSITE" id="PS51123">
    <property type="entry name" value="OMPA_2"/>
    <property type="match status" value="1"/>
</dbReference>
<keyword evidence="6 7" id="KW-0472">Membrane</keyword>
<feature type="domain" description="OmpA-like" evidence="9">
    <location>
        <begin position="109"/>
        <end position="229"/>
    </location>
</feature>
<comment type="caution">
    <text evidence="10">The sequence shown here is derived from an EMBL/GenBank/DDBJ whole genome shotgun (WGS) entry which is preliminary data.</text>
</comment>
<proteinExistence type="inferred from homology"/>
<keyword evidence="3" id="KW-1003">Cell membrane</keyword>
<dbReference type="Gene3D" id="3.30.1330.60">
    <property type="entry name" value="OmpA-like domain"/>
    <property type="match status" value="1"/>
</dbReference>
<feature type="transmembrane region" description="Helical" evidence="8">
    <location>
        <begin position="21"/>
        <end position="42"/>
    </location>
</feature>
<evidence type="ECO:0000256" key="1">
    <source>
        <dbReference type="ARBA" id="ARBA00004162"/>
    </source>
</evidence>
<dbReference type="GO" id="GO:0005886">
    <property type="term" value="C:plasma membrane"/>
    <property type="evidence" value="ECO:0007669"/>
    <property type="project" value="UniProtKB-SubCell"/>
</dbReference>
<evidence type="ECO:0000256" key="2">
    <source>
        <dbReference type="ARBA" id="ARBA00008914"/>
    </source>
</evidence>
<keyword evidence="5 8" id="KW-1133">Transmembrane helix</keyword>
<evidence type="ECO:0000256" key="5">
    <source>
        <dbReference type="ARBA" id="ARBA00022989"/>
    </source>
</evidence>
<comment type="similarity">
    <text evidence="2">Belongs to the MotB family.</text>
</comment>
<dbReference type="Proteomes" id="UP000885706">
    <property type="component" value="Unassembled WGS sequence"/>
</dbReference>
<accession>A0A7V0IAE6</accession>
<dbReference type="Pfam" id="PF00691">
    <property type="entry name" value="OmpA"/>
    <property type="match status" value="1"/>
</dbReference>
<evidence type="ECO:0000256" key="3">
    <source>
        <dbReference type="ARBA" id="ARBA00022475"/>
    </source>
</evidence>
<dbReference type="Pfam" id="PF13677">
    <property type="entry name" value="MotB_plug"/>
    <property type="match status" value="1"/>
</dbReference>
<reference evidence="10" key="1">
    <citation type="journal article" date="2020" name="mSystems">
        <title>Genome- and Community-Level Interaction Insights into Carbon Utilization and Element Cycling Functions of Hydrothermarchaeota in Hydrothermal Sediment.</title>
        <authorList>
            <person name="Zhou Z."/>
            <person name="Liu Y."/>
            <person name="Xu W."/>
            <person name="Pan J."/>
            <person name="Luo Z.H."/>
            <person name="Li M."/>
        </authorList>
    </citation>
    <scope>NUCLEOTIDE SEQUENCE [LARGE SCALE GENOMIC DNA]</scope>
    <source>
        <strain evidence="10">HyVt-113</strain>
    </source>
</reference>
<dbReference type="SUPFAM" id="SSF103088">
    <property type="entry name" value="OmpA-like"/>
    <property type="match status" value="1"/>
</dbReference>
<gene>
    <name evidence="10" type="ORF">ENF30_02510</name>
</gene>
<sequence length="248" mass="27749">MGRRKKETKEAKRPNTFIISYASLSTIILAFFICMSSMATIVEEKVVRGFYSIRSSFGVGGGDVAPLEEFKGALNEYTLTGIEHEAILQLQTFLQKHPFSENIHLGITKRGLIVSLGADLLFSPGSADLRPHTYPILERVAMLISSCDNPVRIEGYTDNTPIHTPRFPSNWELSGARAIAVLKFFLDEGIPAKRMVAVGYGETNPLFPNDTPEHKAKNRRVWIILEGKPQRIKKSKAINIRGFIFEVK</sequence>